<reference evidence="4" key="1">
    <citation type="journal article" date="2019" name="Int. J. Syst. Evol. Microbiol.">
        <title>The Global Catalogue of Microorganisms (GCM) 10K type strain sequencing project: providing services to taxonomists for standard genome sequencing and annotation.</title>
        <authorList>
            <consortium name="The Broad Institute Genomics Platform"/>
            <consortium name="The Broad Institute Genome Sequencing Center for Infectious Disease"/>
            <person name="Wu L."/>
            <person name="Ma J."/>
        </authorList>
    </citation>
    <scope>NUCLEOTIDE SEQUENCE [LARGE SCALE GENOMIC DNA]</scope>
    <source>
        <strain evidence="4">CCUG 59778</strain>
    </source>
</reference>
<proteinExistence type="predicted"/>
<feature type="transmembrane region" description="Helical" evidence="1">
    <location>
        <begin position="504"/>
        <end position="526"/>
    </location>
</feature>
<organism evidence="3 4">
    <name type="scientific">Actinokineospora guangxiensis</name>
    <dbReference type="NCBI Taxonomy" id="1490288"/>
    <lineage>
        <taxon>Bacteria</taxon>
        <taxon>Bacillati</taxon>
        <taxon>Actinomycetota</taxon>
        <taxon>Actinomycetes</taxon>
        <taxon>Pseudonocardiales</taxon>
        <taxon>Pseudonocardiaceae</taxon>
        <taxon>Actinokineospora</taxon>
    </lineage>
</organism>
<comment type="caution">
    <text evidence="3">The sequence shown here is derived from an EMBL/GenBank/DDBJ whole genome shotgun (WGS) entry which is preliminary data.</text>
</comment>
<feature type="transmembrane region" description="Helical" evidence="1">
    <location>
        <begin position="532"/>
        <end position="553"/>
    </location>
</feature>
<keyword evidence="1" id="KW-0472">Membrane</keyword>
<sequence length="567" mass="58231">MRALAVAAVLFLVGVPLAGAQTAAPVEVVDAGTPVVLSGEPEPVRLLNTTGRALSVGVAATARSADRSEVGIEVRQGDSVVSAVEVGPGGDVWLSLDLVGAAPTEAISGYFVATADQVAVRRPITVRAAEAAAIVPSVESWEVDWAPLLPSSDARPLPGRVPSTACPDGAERSAPVVSGHDTATVTARCAGGALVLDLSGVPSGWPSLGTGEYAGTLEFGDKKLAVSVGVSSSVVAALGWLLAGIVAAIAGTTYAADRSPYNGRRNAIRAIQEPGDGPLRDRVSVAKRKLTDELADTRPKLPRRLLPWPEGRHADRLTAVDTDTKRLREAAALTGPYEDGARALAANGPALATRFPGMAERFAALLDPPPDLTAAALADLVADTAAIPALLALVADLERMRGVVAETAPRSRARHEARLRLNQLVAALGRLERPTEVAGLRADVAETTALVDRLVEVGPLPRGELGVREMALPGKAFDVVRAVFDGIGDIVAGTGKTAMVVRDAAAAVVAAVVALWSGFAALYVTADTWGSLWDVLAAVTWGAAATAVSGPLLTAIRRVGSSRQPGD</sequence>
<gene>
    <name evidence="3" type="ORF">ACFPM7_12035</name>
</gene>
<feature type="transmembrane region" description="Helical" evidence="1">
    <location>
        <begin position="234"/>
        <end position="256"/>
    </location>
</feature>
<keyword evidence="1" id="KW-1133">Transmembrane helix</keyword>
<evidence type="ECO:0000313" key="3">
    <source>
        <dbReference type="EMBL" id="MFC5287782.1"/>
    </source>
</evidence>
<evidence type="ECO:0000313" key="4">
    <source>
        <dbReference type="Proteomes" id="UP001596157"/>
    </source>
</evidence>
<protein>
    <submittedName>
        <fullName evidence="3">Uncharacterized protein</fullName>
    </submittedName>
</protein>
<keyword evidence="4" id="KW-1185">Reference proteome</keyword>
<dbReference type="Proteomes" id="UP001596157">
    <property type="component" value="Unassembled WGS sequence"/>
</dbReference>
<accession>A0ABW0ELP5</accession>
<feature type="chain" id="PRO_5045063004" evidence="2">
    <location>
        <begin position="21"/>
        <end position="567"/>
    </location>
</feature>
<name>A0ABW0ELP5_9PSEU</name>
<dbReference type="EMBL" id="JBHSKF010000004">
    <property type="protein sequence ID" value="MFC5287782.1"/>
    <property type="molecule type" value="Genomic_DNA"/>
</dbReference>
<feature type="signal peptide" evidence="2">
    <location>
        <begin position="1"/>
        <end position="20"/>
    </location>
</feature>
<keyword evidence="2" id="KW-0732">Signal</keyword>
<evidence type="ECO:0000256" key="2">
    <source>
        <dbReference type="SAM" id="SignalP"/>
    </source>
</evidence>
<evidence type="ECO:0000256" key="1">
    <source>
        <dbReference type="SAM" id="Phobius"/>
    </source>
</evidence>
<keyword evidence="1" id="KW-0812">Transmembrane</keyword>
<dbReference type="RefSeq" id="WP_378247057.1">
    <property type="nucleotide sequence ID" value="NZ_JBHSKF010000004.1"/>
</dbReference>